<dbReference type="SUPFAM" id="SSF103481">
    <property type="entry name" value="Multidrug resistance efflux transporter EmrE"/>
    <property type="match status" value="1"/>
</dbReference>
<organism evidence="9 10">
    <name type="scientific">Diacronema lutheri</name>
    <name type="common">Unicellular marine alga</name>
    <name type="synonym">Monochrysis lutheri</name>
    <dbReference type="NCBI Taxonomy" id="2081491"/>
    <lineage>
        <taxon>Eukaryota</taxon>
        <taxon>Haptista</taxon>
        <taxon>Haptophyta</taxon>
        <taxon>Pavlovophyceae</taxon>
        <taxon>Pavlovales</taxon>
        <taxon>Pavlovaceae</taxon>
        <taxon>Diacronema</taxon>
    </lineage>
</organism>
<feature type="chain" id="PRO_5035261480" description="EamA domain-containing protein" evidence="7">
    <location>
        <begin position="21"/>
        <end position="416"/>
    </location>
</feature>
<feature type="signal peptide" evidence="7">
    <location>
        <begin position="1"/>
        <end position="20"/>
    </location>
</feature>
<keyword evidence="5 6" id="KW-0472">Membrane</keyword>
<sequence length="416" mass="41206">MWKRHAGIVLLLASAASGRAAPRAAAPRVVRARHVPRRALQGRCDARLAAPPDGVRAIPPVGSAARLRGRAALLTSAFLFGSNTPVVKAVYMRPGAPSAAAFAAARGVLIALPLLPALLAARTPAGARGLTRPCLLAAAELAVYAFALNALVFIGLADGGSATKAAFLLQAAVVFTPCILALTAQPVRPRVWLGSVIALFGVLLLATDVSAGGADGASSAAAGLAGAGGALTDAAGAIEALGALGVCPADTLFLGAALAWSLTICRQGSFATSAELSSRVVEIQAAKNVALAALLFCWFGAEAGTASGSIAAQWPGLADDQGAWLLVGCSALGCELLGDLLQALGAKGMPATEANVLLSSEPLWAALLTSAMLHERLTATEWAGGAVLVLAGVIATTGGASGAGGGRDGNGDAGVR</sequence>
<evidence type="ECO:0000256" key="1">
    <source>
        <dbReference type="ARBA" id="ARBA00004651"/>
    </source>
</evidence>
<gene>
    <name evidence="9" type="ORF">KFE25_007298</name>
</gene>
<proteinExistence type="predicted"/>
<evidence type="ECO:0000256" key="2">
    <source>
        <dbReference type="ARBA" id="ARBA00022475"/>
    </source>
</evidence>
<comment type="subcellular location">
    <subcellularLocation>
        <location evidence="1">Cell membrane</location>
        <topology evidence="1">Multi-pass membrane protein</topology>
    </subcellularLocation>
</comment>
<evidence type="ECO:0000256" key="3">
    <source>
        <dbReference type="ARBA" id="ARBA00022692"/>
    </source>
</evidence>
<accession>A0A8J5XVN6</accession>
<dbReference type="InterPro" id="IPR000620">
    <property type="entry name" value="EamA_dom"/>
</dbReference>
<dbReference type="InterPro" id="IPR051258">
    <property type="entry name" value="Diverse_Substrate_Transporter"/>
</dbReference>
<dbReference type="EMBL" id="JAGTXO010000003">
    <property type="protein sequence ID" value="KAG8468780.1"/>
    <property type="molecule type" value="Genomic_DNA"/>
</dbReference>
<keyword evidence="10" id="KW-1185">Reference proteome</keyword>
<dbReference type="Pfam" id="PF00892">
    <property type="entry name" value="EamA"/>
    <property type="match status" value="1"/>
</dbReference>
<evidence type="ECO:0000259" key="8">
    <source>
        <dbReference type="Pfam" id="PF00892"/>
    </source>
</evidence>
<dbReference type="InterPro" id="IPR037185">
    <property type="entry name" value="EmrE-like"/>
</dbReference>
<feature type="transmembrane region" description="Helical" evidence="6">
    <location>
        <begin position="166"/>
        <end position="184"/>
    </location>
</feature>
<name>A0A8J5XVN6_DIALT</name>
<feature type="domain" description="EamA" evidence="8">
    <location>
        <begin position="310"/>
        <end position="396"/>
    </location>
</feature>
<keyword evidence="2" id="KW-1003">Cell membrane</keyword>
<dbReference type="GO" id="GO:0005886">
    <property type="term" value="C:plasma membrane"/>
    <property type="evidence" value="ECO:0007669"/>
    <property type="project" value="UniProtKB-SubCell"/>
</dbReference>
<keyword evidence="4 6" id="KW-1133">Transmembrane helix</keyword>
<dbReference type="OrthoDB" id="511355at2759"/>
<feature type="transmembrane region" description="Helical" evidence="6">
    <location>
        <begin position="191"/>
        <end position="211"/>
    </location>
</feature>
<keyword evidence="7" id="KW-0732">Signal</keyword>
<dbReference type="Proteomes" id="UP000751190">
    <property type="component" value="Unassembled WGS sequence"/>
</dbReference>
<feature type="transmembrane region" description="Helical" evidence="6">
    <location>
        <begin position="99"/>
        <end position="121"/>
    </location>
</feature>
<evidence type="ECO:0000256" key="7">
    <source>
        <dbReference type="SAM" id="SignalP"/>
    </source>
</evidence>
<dbReference type="AlphaFoldDB" id="A0A8J5XVN6"/>
<reference evidence="9" key="1">
    <citation type="submission" date="2021-05" db="EMBL/GenBank/DDBJ databases">
        <title>The genome of the haptophyte Pavlova lutheri (Diacronema luteri, Pavlovales) - a model for lipid biosynthesis in eukaryotic algae.</title>
        <authorList>
            <person name="Hulatt C.J."/>
            <person name="Posewitz M.C."/>
        </authorList>
    </citation>
    <scope>NUCLEOTIDE SEQUENCE</scope>
    <source>
        <strain evidence="9">NIVA-4/92</strain>
    </source>
</reference>
<dbReference type="PANTHER" id="PTHR42920:SF5">
    <property type="entry name" value="EAMA DOMAIN-CONTAINING PROTEIN"/>
    <property type="match status" value="1"/>
</dbReference>
<feature type="transmembrane region" description="Helical" evidence="6">
    <location>
        <begin position="133"/>
        <end position="154"/>
    </location>
</feature>
<keyword evidence="3 6" id="KW-0812">Transmembrane</keyword>
<dbReference type="OMA" id="MYVYRIG"/>
<evidence type="ECO:0000313" key="9">
    <source>
        <dbReference type="EMBL" id="KAG8468780.1"/>
    </source>
</evidence>
<evidence type="ECO:0000256" key="5">
    <source>
        <dbReference type="ARBA" id="ARBA00023136"/>
    </source>
</evidence>
<protein>
    <recommendedName>
        <fullName evidence="8">EamA domain-containing protein</fullName>
    </recommendedName>
</protein>
<evidence type="ECO:0000256" key="4">
    <source>
        <dbReference type="ARBA" id="ARBA00022989"/>
    </source>
</evidence>
<evidence type="ECO:0000256" key="6">
    <source>
        <dbReference type="SAM" id="Phobius"/>
    </source>
</evidence>
<evidence type="ECO:0000313" key="10">
    <source>
        <dbReference type="Proteomes" id="UP000751190"/>
    </source>
</evidence>
<comment type="caution">
    <text evidence="9">The sequence shown here is derived from an EMBL/GenBank/DDBJ whole genome shotgun (WGS) entry which is preliminary data.</text>
</comment>
<dbReference type="PANTHER" id="PTHR42920">
    <property type="entry name" value="OS03G0707200 PROTEIN-RELATED"/>
    <property type="match status" value="1"/>
</dbReference>